<organism evidence="5 6">
    <name type="scientific">Cryobacterium mannosilyticum</name>
    <dbReference type="NCBI Taxonomy" id="1259190"/>
    <lineage>
        <taxon>Bacteria</taxon>
        <taxon>Bacillati</taxon>
        <taxon>Actinomycetota</taxon>
        <taxon>Actinomycetes</taxon>
        <taxon>Micrococcales</taxon>
        <taxon>Microbacteriaceae</taxon>
        <taxon>Cryobacterium</taxon>
    </lineage>
</organism>
<keyword evidence="6" id="KW-1185">Reference proteome</keyword>
<protein>
    <submittedName>
        <fullName evidence="5">SDR family oxidoreductase</fullName>
    </submittedName>
</protein>
<dbReference type="Gene3D" id="3.40.50.720">
    <property type="entry name" value="NAD(P)-binding Rossmann-like Domain"/>
    <property type="match status" value="1"/>
</dbReference>
<dbReference type="InterPro" id="IPR057326">
    <property type="entry name" value="KR_dom"/>
</dbReference>
<evidence type="ECO:0000313" key="6">
    <source>
        <dbReference type="Proteomes" id="UP000297643"/>
    </source>
</evidence>
<dbReference type="SMART" id="SM00822">
    <property type="entry name" value="PKS_KR"/>
    <property type="match status" value="1"/>
</dbReference>
<gene>
    <name evidence="5" type="ORF">E3O32_01820</name>
</gene>
<evidence type="ECO:0000256" key="3">
    <source>
        <dbReference type="RuleBase" id="RU000363"/>
    </source>
</evidence>
<keyword evidence="2" id="KW-0560">Oxidoreductase</keyword>
<comment type="similarity">
    <text evidence="1 3">Belongs to the short-chain dehydrogenases/reductases (SDR) family.</text>
</comment>
<dbReference type="PRINTS" id="PR00081">
    <property type="entry name" value="GDHRDH"/>
</dbReference>
<dbReference type="GO" id="GO:0016020">
    <property type="term" value="C:membrane"/>
    <property type="evidence" value="ECO:0007669"/>
    <property type="project" value="TreeGrafter"/>
</dbReference>
<sequence>MTQLRDASILVVGASGGLGRDIARLLADQGARLILSGRDRGSLETLDLPGTIVTADLAVPADIVALVAGAIAVDGRLDGIVNAAGVVAFGAATEVTDPTLERLFAVNTLAPIRLLRAARAALAESAAAGRSPFVVTLSGVVSESPTANLAAYSASKAALAAFDKAAGRELRRSGIRILDARPGHTETGLSGHPIAGTAPRLPAGHAPDLVARRIVAAIMADEADLPSTAFSVPAVSPSAEGADTDG</sequence>
<name>A0A4R8WD56_9MICO</name>
<dbReference type="InterPro" id="IPR036291">
    <property type="entry name" value="NAD(P)-bd_dom_sf"/>
</dbReference>
<dbReference type="CDD" id="cd05233">
    <property type="entry name" value="SDR_c"/>
    <property type="match status" value="1"/>
</dbReference>
<evidence type="ECO:0000256" key="2">
    <source>
        <dbReference type="ARBA" id="ARBA00023002"/>
    </source>
</evidence>
<evidence type="ECO:0000259" key="4">
    <source>
        <dbReference type="SMART" id="SM00822"/>
    </source>
</evidence>
<dbReference type="PANTHER" id="PTHR44196:SF1">
    <property type="entry name" value="DEHYDROGENASE_REDUCTASE SDR FAMILY MEMBER 7B"/>
    <property type="match status" value="1"/>
</dbReference>
<dbReference type="GO" id="GO:0016491">
    <property type="term" value="F:oxidoreductase activity"/>
    <property type="evidence" value="ECO:0007669"/>
    <property type="project" value="UniProtKB-KW"/>
</dbReference>
<comment type="caution">
    <text evidence="5">The sequence shown here is derived from an EMBL/GenBank/DDBJ whole genome shotgun (WGS) entry which is preliminary data.</text>
</comment>
<reference evidence="5 6" key="1">
    <citation type="submission" date="2019-03" db="EMBL/GenBank/DDBJ databases">
        <title>Genomics of glacier-inhabiting Cryobacterium strains.</title>
        <authorList>
            <person name="Liu Q."/>
            <person name="Xin Y.-H."/>
        </authorList>
    </citation>
    <scope>NUCLEOTIDE SEQUENCE [LARGE SCALE GENOMIC DNA]</scope>
    <source>
        <strain evidence="5 6">RHLT2-21</strain>
    </source>
</reference>
<dbReference type="PRINTS" id="PR00080">
    <property type="entry name" value="SDRFAMILY"/>
</dbReference>
<proteinExistence type="inferred from homology"/>
<accession>A0A4R8WD56</accession>
<dbReference type="RefSeq" id="WP_134506435.1">
    <property type="nucleotide sequence ID" value="NZ_SOFM01000007.1"/>
</dbReference>
<evidence type="ECO:0000256" key="1">
    <source>
        <dbReference type="ARBA" id="ARBA00006484"/>
    </source>
</evidence>
<dbReference type="InterPro" id="IPR002347">
    <property type="entry name" value="SDR_fam"/>
</dbReference>
<feature type="domain" description="Ketoreductase" evidence="4">
    <location>
        <begin position="7"/>
        <end position="185"/>
    </location>
</feature>
<dbReference type="EMBL" id="SOFM01000007">
    <property type="protein sequence ID" value="TFC07290.1"/>
    <property type="molecule type" value="Genomic_DNA"/>
</dbReference>
<dbReference type="SUPFAM" id="SSF51735">
    <property type="entry name" value="NAD(P)-binding Rossmann-fold domains"/>
    <property type="match status" value="1"/>
</dbReference>
<evidence type="ECO:0000313" key="5">
    <source>
        <dbReference type="EMBL" id="TFC07290.1"/>
    </source>
</evidence>
<dbReference type="PANTHER" id="PTHR44196">
    <property type="entry name" value="DEHYDROGENASE/REDUCTASE SDR FAMILY MEMBER 7B"/>
    <property type="match status" value="1"/>
</dbReference>
<dbReference type="Proteomes" id="UP000297643">
    <property type="component" value="Unassembled WGS sequence"/>
</dbReference>
<dbReference type="AlphaFoldDB" id="A0A4R8WD56"/>
<dbReference type="Pfam" id="PF00106">
    <property type="entry name" value="adh_short"/>
    <property type="match status" value="1"/>
</dbReference>